<keyword evidence="5" id="KW-1185">Reference proteome</keyword>
<feature type="domain" description="F-box/LRR-repeat protein 15/At3g58940/PEG3-like LRR" evidence="3">
    <location>
        <begin position="112"/>
        <end position="223"/>
    </location>
</feature>
<organism evidence="4 5">
    <name type="scientific">Buddleja alternifolia</name>
    <dbReference type="NCBI Taxonomy" id="168488"/>
    <lineage>
        <taxon>Eukaryota</taxon>
        <taxon>Viridiplantae</taxon>
        <taxon>Streptophyta</taxon>
        <taxon>Embryophyta</taxon>
        <taxon>Tracheophyta</taxon>
        <taxon>Spermatophyta</taxon>
        <taxon>Magnoliopsida</taxon>
        <taxon>eudicotyledons</taxon>
        <taxon>Gunneridae</taxon>
        <taxon>Pentapetalae</taxon>
        <taxon>asterids</taxon>
        <taxon>lamiids</taxon>
        <taxon>Lamiales</taxon>
        <taxon>Scrophulariaceae</taxon>
        <taxon>Buddlejeae</taxon>
        <taxon>Buddleja</taxon>
    </lineage>
</organism>
<name>A0AAV6W9P4_9LAMI</name>
<dbReference type="InterPro" id="IPR006566">
    <property type="entry name" value="FBD"/>
</dbReference>
<dbReference type="Gene3D" id="3.80.10.10">
    <property type="entry name" value="Ribonuclease Inhibitor"/>
    <property type="match status" value="1"/>
</dbReference>
<dbReference type="InterPro" id="IPR001810">
    <property type="entry name" value="F-box_dom"/>
</dbReference>
<dbReference type="PANTHER" id="PTHR31900">
    <property type="entry name" value="F-BOX/RNI SUPERFAMILY PROTEIN-RELATED"/>
    <property type="match status" value="1"/>
</dbReference>
<accession>A0AAV6W9P4</accession>
<evidence type="ECO:0000313" key="4">
    <source>
        <dbReference type="EMBL" id="KAG8366789.1"/>
    </source>
</evidence>
<feature type="domain" description="F-box" evidence="1">
    <location>
        <begin position="15"/>
        <end position="52"/>
    </location>
</feature>
<dbReference type="PANTHER" id="PTHR31900:SF34">
    <property type="entry name" value="EMB|CAB62440.1-RELATED"/>
    <property type="match status" value="1"/>
</dbReference>
<protein>
    <recommendedName>
        <fullName evidence="6">F-box domain-containing protein</fullName>
    </recommendedName>
</protein>
<dbReference type="InterPro" id="IPR032675">
    <property type="entry name" value="LRR_dom_sf"/>
</dbReference>
<dbReference type="AlphaFoldDB" id="A0AAV6W9P4"/>
<evidence type="ECO:0008006" key="6">
    <source>
        <dbReference type="Google" id="ProtNLM"/>
    </source>
</evidence>
<dbReference type="SUPFAM" id="SSF81383">
    <property type="entry name" value="F-box domain"/>
    <property type="match status" value="1"/>
</dbReference>
<dbReference type="Pfam" id="PF08387">
    <property type="entry name" value="FBD"/>
    <property type="match status" value="1"/>
</dbReference>
<dbReference type="CDD" id="cd22160">
    <property type="entry name" value="F-box_AtFBL13-like"/>
    <property type="match status" value="1"/>
</dbReference>
<proteinExistence type="predicted"/>
<dbReference type="SUPFAM" id="SSF52047">
    <property type="entry name" value="RNI-like"/>
    <property type="match status" value="1"/>
</dbReference>
<dbReference type="Pfam" id="PF00646">
    <property type="entry name" value="F-box"/>
    <property type="match status" value="1"/>
</dbReference>
<evidence type="ECO:0000259" key="1">
    <source>
        <dbReference type="Pfam" id="PF00646"/>
    </source>
</evidence>
<evidence type="ECO:0000313" key="5">
    <source>
        <dbReference type="Proteomes" id="UP000826271"/>
    </source>
</evidence>
<dbReference type="Pfam" id="PF24758">
    <property type="entry name" value="LRR_At5g56370"/>
    <property type="match status" value="1"/>
</dbReference>
<dbReference type="InterPro" id="IPR055411">
    <property type="entry name" value="LRR_FXL15/At3g58940/PEG3-like"/>
</dbReference>
<comment type="caution">
    <text evidence="4">The sequence shown here is derived from an EMBL/GenBank/DDBJ whole genome shotgun (WGS) entry which is preliminary data.</text>
</comment>
<dbReference type="InterPro" id="IPR053781">
    <property type="entry name" value="F-box_AtFBL13-like"/>
</dbReference>
<dbReference type="EMBL" id="WHWC01000016">
    <property type="protein sequence ID" value="KAG8366789.1"/>
    <property type="molecule type" value="Genomic_DNA"/>
</dbReference>
<dbReference type="InterPro" id="IPR050232">
    <property type="entry name" value="FBL13/AtMIF1-like"/>
</dbReference>
<evidence type="ECO:0000259" key="3">
    <source>
        <dbReference type="Pfam" id="PF24758"/>
    </source>
</evidence>
<evidence type="ECO:0000259" key="2">
    <source>
        <dbReference type="Pfam" id="PF08387"/>
    </source>
</evidence>
<sequence length="449" mass="51840">MERSKRLVRAKSDRLSSLPDAVLCHILSFLPTKLSVATSILATRWRFLWADVLNLDFDSAKHKQKYEMSFADGKMSFADTINRVMLLRNVQDINTFRLIIKKNTFIDDVRSLDTWIRNTIARNVQALDIHLFHQDGLTLPPCLFTCQTLVDLRLHFCGCVPDAVFLPNLKKLRLDSFRYEGDEKLQDLISGCPVLEELKIDTIIEHDLKSCVISSPTIKWLTLNLYISEPRESDFWDYELVINTPEVRYLNVDNHIAQHISTGTFNSLVEANICLCNDEVKDNVAYSSSVLELVDKLCQVKRLRLSSCYTQFLDATFATATSRFINLTKLELAADWIFLLKFLESADNLQVLIIGEVYDVKYWTEPQHVPMCLSSHLRQVTIDSFGYSEDEFKTVSYFLRNGKVLNMMDITSQEEGEIESVLEAKFDALRRISEFERQSVTFLLKYCDE</sequence>
<dbReference type="InterPro" id="IPR036047">
    <property type="entry name" value="F-box-like_dom_sf"/>
</dbReference>
<gene>
    <name evidence="4" type="ORF">BUALT_Bualt16G0004300</name>
</gene>
<dbReference type="Proteomes" id="UP000826271">
    <property type="component" value="Unassembled WGS sequence"/>
</dbReference>
<feature type="domain" description="FBD" evidence="2">
    <location>
        <begin position="365"/>
        <end position="409"/>
    </location>
</feature>
<reference evidence="4" key="1">
    <citation type="submission" date="2019-10" db="EMBL/GenBank/DDBJ databases">
        <authorList>
            <person name="Zhang R."/>
            <person name="Pan Y."/>
            <person name="Wang J."/>
            <person name="Ma R."/>
            <person name="Yu S."/>
        </authorList>
    </citation>
    <scope>NUCLEOTIDE SEQUENCE</scope>
    <source>
        <strain evidence="4">LA-IB0</strain>
        <tissue evidence="4">Leaf</tissue>
    </source>
</reference>